<evidence type="ECO:0000256" key="1">
    <source>
        <dbReference type="SAM" id="Phobius"/>
    </source>
</evidence>
<dbReference type="GO" id="GO:0070382">
    <property type="term" value="C:exocytic vesicle"/>
    <property type="evidence" value="ECO:0007669"/>
    <property type="project" value="TreeGrafter"/>
</dbReference>
<keyword evidence="1" id="KW-0472">Membrane</keyword>
<dbReference type="OrthoDB" id="5421at2759"/>
<dbReference type="GO" id="GO:0005544">
    <property type="term" value="F:calcium-dependent phospholipid binding"/>
    <property type="evidence" value="ECO:0007669"/>
    <property type="project" value="TreeGrafter"/>
</dbReference>
<evidence type="ECO:0000259" key="2">
    <source>
        <dbReference type="PROSITE" id="PS50004"/>
    </source>
</evidence>
<dbReference type="RefSeq" id="XP_066934492.1">
    <property type="nucleotide sequence ID" value="XM_067078391.1"/>
</dbReference>
<sequence length="518" mass="59395">MSFHNAISGTPGIILIVVISFVLILLICAALYLLKNKKTKNVRQSIFDHEKQIKYGILDYPQSGTPEFHPNPIQPPYQTKVKVKLIPNNAKTKTSLKYTELGEGVEEAQEDHKILDDLSSGEHSPNQKDFRRSVHLYKDKITNFISKYRDDHDLSSLPQNDTERRIWQPEPVAVNQTHRLQRPDSVLSNEQEMSLGRLTFTMYYLPGDEYLTLLLISGRQLNSCDSLYNIRLPAVSIVIENNPNTEVTSNPDEAPNPEYDQEFTFTIRSKELFDVVLRFTVWDIISNNETRVLGFFRVPLAQYQKTLLAGSDTGPICREIQPCLNPPSMVLGQLLISLLYDCVTDKIFVTVRQFHQLSVSKDDLDMYLKVSLLLDNDIIVSKRSKTFTSTRDLHLTQTFEFSALSDELDKMSTETSPILKVADELITNASSNYKKSLVIKDVRSVRETFASDTLKNHMGVLISVRATTGTTRNKRVIGRLYLGKTNFPFNDEEFHWVEMVRNFDSSITQWHHLRLDRL</sequence>
<dbReference type="GO" id="GO:0005509">
    <property type="term" value="F:calcium ion binding"/>
    <property type="evidence" value="ECO:0007669"/>
    <property type="project" value="TreeGrafter"/>
</dbReference>
<dbReference type="InterPro" id="IPR035892">
    <property type="entry name" value="C2_domain_sf"/>
</dbReference>
<dbReference type="PANTHER" id="PTHR10024:SF234">
    <property type="entry name" value="SYNAPTOTAGMIN-15-RELATED"/>
    <property type="match status" value="1"/>
</dbReference>
<keyword evidence="4" id="KW-1185">Reference proteome</keyword>
<keyword evidence="1" id="KW-0812">Transmembrane</keyword>
<dbReference type="PANTHER" id="PTHR10024">
    <property type="entry name" value="SYNAPTOTAGMIN"/>
    <property type="match status" value="1"/>
</dbReference>
<organism evidence="3 4">
    <name type="scientific">Clytia hemisphaerica</name>
    <dbReference type="NCBI Taxonomy" id="252671"/>
    <lineage>
        <taxon>Eukaryota</taxon>
        <taxon>Metazoa</taxon>
        <taxon>Cnidaria</taxon>
        <taxon>Hydrozoa</taxon>
        <taxon>Hydroidolina</taxon>
        <taxon>Leptothecata</taxon>
        <taxon>Obeliida</taxon>
        <taxon>Clytiidae</taxon>
        <taxon>Clytia</taxon>
    </lineage>
</organism>
<dbReference type="SMART" id="SM00239">
    <property type="entry name" value="C2"/>
    <property type="match status" value="1"/>
</dbReference>
<dbReference type="EnsemblMetazoa" id="CLYHEMT012934.1">
    <property type="protein sequence ID" value="CLYHEMP012934.1"/>
    <property type="gene ID" value="CLYHEMG012934"/>
</dbReference>
<dbReference type="InterPro" id="IPR000008">
    <property type="entry name" value="C2_dom"/>
</dbReference>
<evidence type="ECO:0000313" key="3">
    <source>
        <dbReference type="EnsemblMetazoa" id="CLYHEMP012934.1"/>
    </source>
</evidence>
<dbReference type="Proteomes" id="UP000594262">
    <property type="component" value="Unplaced"/>
</dbReference>
<accession>A0A7M5WTN1</accession>
<dbReference type="AlphaFoldDB" id="A0A7M5WTN1"/>
<name>A0A7M5WTN1_9CNID</name>
<dbReference type="SUPFAM" id="SSF49562">
    <property type="entry name" value="C2 domain (Calcium/lipid-binding domain, CaLB)"/>
    <property type="match status" value="2"/>
</dbReference>
<dbReference type="GO" id="GO:0030276">
    <property type="term" value="F:clathrin binding"/>
    <property type="evidence" value="ECO:0007669"/>
    <property type="project" value="TreeGrafter"/>
</dbReference>
<dbReference type="GO" id="GO:0001786">
    <property type="term" value="F:phosphatidylserine binding"/>
    <property type="evidence" value="ECO:0007669"/>
    <property type="project" value="TreeGrafter"/>
</dbReference>
<feature type="domain" description="C2" evidence="2">
    <location>
        <begin position="194"/>
        <end position="316"/>
    </location>
</feature>
<reference evidence="3" key="1">
    <citation type="submission" date="2021-01" db="UniProtKB">
        <authorList>
            <consortium name="EnsemblMetazoa"/>
        </authorList>
    </citation>
    <scope>IDENTIFICATION</scope>
</reference>
<feature type="transmembrane region" description="Helical" evidence="1">
    <location>
        <begin position="12"/>
        <end position="34"/>
    </location>
</feature>
<proteinExistence type="predicted"/>
<dbReference type="GO" id="GO:0017156">
    <property type="term" value="P:calcium-ion regulated exocytosis"/>
    <property type="evidence" value="ECO:0007669"/>
    <property type="project" value="TreeGrafter"/>
</dbReference>
<dbReference type="PROSITE" id="PS50004">
    <property type="entry name" value="C2"/>
    <property type="match status" value="1"/>
</dbReference>
<dbReference type="Gene3D" id="2.60.40.150">
    <property type="entry name" value="C2 domain"/>
    <property type="match status" value="2"/>
</dbReference>
<dbReference type="GO" id="GO:0000149">
    <property type="term" value="F:SNARE binding"/>
    <property type="evidence" value="ECO:0007669"/>
    <property type="project" value="TreeGrafter"/>
</dbReference>
<keyword evidence="1" id="KW-1133">Transmembrane helix</keyword>
<dbReference type="GeneID" id="136822154"/>
<dbReference type="Pfam" id="PF00168">
    <property type="entry name" value="C2"/>
    <property type="match status" value="1"/>
</dbReference>
<evidence type="ECO:0000313" key="4">
    <source>
        <dbReference type="Proteomes" id="UP000594262"/>
    </source>
</evidence>
<dbReference type="GO" id="GO:0005886">
    <property type="term" value="C:plasma membrane"/>
    <property type="evidence" value="ECO:0007669"/>
    <property type="project" value="TreeGrafter"/>
</dbReference>
<protein>
    <recommendedName>
        <fullName evidence="2">C2 domain-containing protein</fullName>
    </recommendedName>
</protein>